<proteinExistence type="predicted"/>
<feature type="region of interest" description="Disordered" evidence="1">
    <location>
        <begin position="184"/>
        <end position="243"/>
    </location>
</feature>
<feature type="compositionally biased region" description="Gly residues" evidence="1">
    <location>
        <begin position="210"/>
        <end position="226"/>
    </location>
</feature>
<name>A0A067KFC8_JATCU</name>
<dbReference type="AlphaFoldDB" id="A0A067KFC8"/>
<protein>
    <submittedName>
        <fullName evidence="2">Uncharacterized protein</fullName>
    </submittedName>
</protein>
<reference evidence="2 3" key="1">
    <citation type="journal article" date="2014" name="PLoS ONE">
        <title>Global Analysis of Gene Expression Profiles in Physic Nut (Jatropha curcas L.) Seedlings Exposed to Salt Stress.</title>
        <authorList>
            <person name="Zhang L."/>
            <person name="Zhang C."/>
            <person name="Wu P."/>
            <person name="Chen Y."/>
            <person name="Li M."/>
            <person name="Jiang H."/>
            <person name="Wu G."/>
        </authorList>
    </citation>
    <scope>NUCLEOTIDE SEQUENCE [LARGE SCALE GENOMIC DNA]</scope>
    <source>
        <strain evidence="3">cv. GZQX0401</strain>
        <tissue evidence="2">Young leaves</tissue>
    </source>
</reference>
<keyword evidence="3" id="KW-1185">Reference proteome</keyword>
<dbReference type="Proteomes" id="UP000027138">
    <property type="component" value="Unassembled WGS sequence"/>
</dbReference>
<gene>
    <name evidence="2" type="ORF">JCGZ_11179</name>
</gene>
<feature type="compositionally biased region" description="Basic residues" evidence="1">
    <location>
        <begin position="184"/>
        <end position="194"/>
    </location>
</feature>
<evidence type="ECO:0000313" key="3">
    <source>
        <dbReference type="Proteomes" id="UP000027138"/>
    </source>
</evidence>
<evidence type="ECO:0000313" key="2">
    <source>
        <dbReference type="EMBL" id="KDP34817.1"/>
    </source>
</evidence>
<dbReference type="EMBL" id="KK914503">
    <property type="protein sequence ID" value="KDP34817.1"/>
    <property type="molecule type" value="Genomic_DNA"/>
</dbReference>
<organism evidence="2 3">
    <name type="scientific">Jatropha curcas</name>
    <name type="common">Barbados nut</name>
    <dbReference type="NCBI Taxonomy" id="180498"/>
    <lineage>
        <taxon>Eukaryota</taxon>
        <taxon>Viridiplantae</taxon>
        <taxon>Streptophyta</taxon>
        <taxon>Embryophyta</taxon>
        <taxon>Tracheophyta</taxon>
        <taxon>Spermatophyta</taxon>
        <taxon>Magnoliopsida</taxon>
        <taxon>eudicotyledons</taxon>
        <taxon>Gunneridae</taxon>
        <taxon>Pentapetalae</taxon>
        <taxon>rosids</taxon>
        <taxon>fabids</taxon>
        <taxon>Malpighiales</taxon>
        <taxon>Euphorbiaceae</taxon>
        <taxon>Crotonoideae</taxon>
        <taxon>Jatropheae</taxon>
        <taxon>Jatropha</taxon>
    </lineage>
</organism>
<accession>A0A067KFC8</accession>
<sequence>MAHPLTCAPGSQSPILADRYNPHTTGCIPIVSLKSRPSGVHNRRPPCGQRSNLDHQIARSKFYACRIGATRTGTASGWRDLTEHQWVVARWHGGATRWCCAGSWWLETRWTGAINPAPLDLLSPGQIGGGSTVAQGLVLLSLPGWNKEECRAAATSDDGARRIYSIWWIAYVLLQLQVSQGAGRRKKRKEKKKKKEEEEMAAAALRAGDVAGGLTGGAENGEGGGVRGERGDKRKRGFLDDLG</sequence>
<evidence type="ECO:0000256" key="1">
    <source>
        <dbReference type="SAM" id="MobiDB-lite"/>
    </source>
</evidence>